<keyword evidence="2" id="KW-1185">Reference proteome</keyword>
<dbReference type="KEGG" id="bkw:BkAM31D_02450"/>
<dbReference type="STRING" id="199441.BkAM31D_02450"/>
<sequence length="357" mass="39305">MAEIGRFFDGPTYGAQEHAEFYQNFLSTGFFSGLNIVTSENMTVAVEPGSAFVEGHEYRNTSELLLTHAIASPTLDRIDRVIIRLDLAPDADRPLRAMVRSGLPASNPQPPELIRNGSIYELSLAQVRVIAGKSFIESHQITDERGNIDVCGRVYFPSKMTGQIDSIDVKGPSAIASDFADGFSRFYVSGAAQPSILQEWFNSLGVSPSDFGRNLDQLRVYVEVTANKTNTGIQTITIFDWTGSNQYKIYAVYKRASNSRTGATPWGKWHPQVFVVDEGENEYGHFIRYSNGVQECWCTPRGATVDVSSGSLFRSETETIPYPASFITSKPRHASVEVSSTLRWGAVTGTGDLTVLV</sequence>
<dbReference type="RefSeq" id="WP_085449719.1">
    <property type="nucleotide sequence ID" value="NZ_CP020814.1"/>
</dbReference>
<dbReference type="AlphaFoldDB" id="A0A1X9M883"/>
<dbReference type="EMBL" id="CP020814">
    <property type="protein sequence ID" value="ARK28800.1"/>
    <property type="molecule type" value="Genomic_DNA"/>
</dbReference>
<evidence type="ECO:0000313" key="1">
    <source>
        <dbReference type="EMBL" id="ARK28800.1"/>
    </source>
</evidence>
<accession>A0A1X9M883</accession>
<organism evidence="1 2">
    <name type="scientific">Halalkalibacter krulwichiae</name>
    <dbReference type="NCBI Taxonomy" id="199441"/>
    <lineage>
        <taxon>Bacteria</taxon>
        <taxon>Bacillati</taxon>
        <taxon>Bacillota</taxon>
        <taxon>Bacilli</taxon>
        <taxon>Bacillales</taxon>
        <taxon>Bacillaceae</taxon>
        <taxon>Halalkalibacter</taxon>
    </lineage>
</organism>
<reference evidence="1 2" key="1">
    <citation type="submission" date="2017-04" db="EMBL/GenBank/DDBJ databases">
        <title>Bacillus krulwichiae AM31D Genome sequencing and assembly.</title>
        <authorList>
            <person name="Krulwich T.A."/>
            <person name="Anastor L."/>
            <person name="Ehrlich R."/>
            <person name="Ehrlich G.D."/>
            <person name="Janto B."/>
        </authorList>
    </citation>
    <scope>NUCLEOTIDE SEQUENCE [LARGE SCALE GENOMIC DNA]</scope>
    <source>
        <strain evidence="1 2">AM31D</strain>
    </source>
</reference>
<gene>
    <name evidence="1" type="ORF">BkAM31D_02450</name>
</gene>
<name>A0A1X9M883_9BACI</name>
<protein>
    <submittedName>
        <fullName evidence="1">Uncharacterized protein</fullName>
    </submittedName>
</protein>
<proteinExistence type="predicted"/>
<dbReference type="Proteomes" id="UP000193006">
    <property type="component" value="Chromosome"/>
</dbReference>
<evidence type="ECO:0000313" key="2">
    <source>
        <dbReference type="Proteomes" id="UP000193006"/>
    </source>
</evidence>